<dbReference type="InterPro" id="IPR032466">
    <property type="entry name" value="Metal_Hydrolase"/>
</dbReference>
<dbReference type="AlphaFoldDB" id="Q9YD98"/>
<gene>
    <name evidence="1" type="ordered locus">APE_1014.1</name>
</gene>
<sequence>MAADILVADAHMHTNPTRGLGAREVARRFRREGGWFAALLTLTTWSYGLAPTGVEAYRRMYEIHLRECRAAREEGLRVACFAGIHPAEVDRMIDKHRQPPEKALETALEAVEVLRRLCREGAIDGVGEVGRQHYRTSPLRVAIAEVVLEEAAAAALEEGCLLQLHLENEGPATVETVDRILRRAGATGARRGMVIFHHATLRVAKEAVARGYNATIPGVPKLLEHAAANEPPDYMVESDYLDDPARPGAVVEPWKMAQKLREIASRTPETREWVRRTNIDLVERVFQASPP</sequence>
<proteinExistence type="predicted"/>
<dbReference type="InterPro" id="IPR011589">
    <property type="entry name" value="UCP004961"/>
</dbReference>
<dbReference type="PIRSF" id="PIRSF004961">
    <property type="entry name" value="UCP004961_TatD"/>
    <property type="match status" value="1"/>
</dbReference>
<organism evidence="1 2">
    <name type="scientific">Aeropyrum pernix (strain ATCC 700893 / DSM 11879 / JCM 9820 / NBRC 100138 / K1)</name>
    <dbReference type="NCBI Taxonomy" id="272557"/>
    <lineage>
        <taxon>Archaea</taxon>
        <taxon>Thermoproteota</taxon>
        <taxon>Thermoprotei</taxon>
        <taxon>Desulfurococcales</taxon>
        <taxon>Desulfurococcaceae</taxon>
        <taxon>Aeropyrum</taxon>
    </lineage>
</organism>
<dbReference type="SUPFAM" id="SSF51556">
    <property type="entry name" value="Metallo-dependent hydrolases"/>
    <property type="match status" value="1"/>
</dbReference>
<dbReference type="KEGG" id="ape:APE_1014.1"/>
<dbReference type="PANTHER" id="PTHR42206">
    <property type="entry name" value="METAL-DEPENDENT HYDROLASE-RELATED"/>
    <property type="match status" value="1"/>
</dbReference>
<dbReference type="InterPro" id="IPR001130">
    <property type="entry name" value="TatD-like"/>
</dbReference>
<name>Q9YD98_AERPE</name>
<keyword evidence="2" id="KW-1185">Reference proteome</keyword>
<dbReference type="DNASU" id="1445073"/>
<dbReference type="EnsemblBacteria" id="BAA79999">
    <property type="protein sequence ID" value="BAA79999"/>
    <property type="gene ID" value="APE_1014.1"/>
</dbReference>
<evidence type="ECO:0000313" key="2">
    <source>
        <dbReference type="Proteomes" id="UP000002518"/>
    </source>
</evidence>
<dbReference type="GO" id="GO:0016788">
    <property type="term" value="F:hydrolase activity, acting on ester bonds"/>
    <property type="evidence" value="ECO:0007669"/>
    <property type="project" value="InterPro"/>
</dbReference>
<accession>Q9YD98</accession>
<dbReference type="Pfam" id="PF01026">
    <property type="entry name" value="TatD_DNase"/>
    <property type="match status" value="1"/>
</dbReference>
<evidence type="ECO:0000313" key="1">
    <source>
        <dbReference type="EMBL" id="BAA79999.2"/>
    </source>
</evidence>
<dbReference type="EMBL" id="BA000002">
    <property type="protein sequence ID" value="BAA79999.2"/>
    <property type="molecule type" value="Genomic_DNA"/>
</dbReference>
<protein>
    <submittedName>
        <fullName evidence="1">Uncharacterized protein</fullName>
    </submittedName>
</protein>
<dbReference type="PIR" id="G72699">
    <property type="entry name" value="G72699"/>
</dbReference>
<reference evidence="1 2" key="1">
    <citation type="journal article" date="1999" name="DNA Res.">
        <title>Complete genome sequence of an aerobic hyper-thermophilic crenarchaeon, Aeropyrum pernix K1.</title>
        <authorList>
            <person name="Kawarabayasi Y."/>
            <person name="Hino Y."/>
            <person name="Horikawa H."/>
            <person name="Yamazaki S."/>
            <person name="Haikawa Y."/>
            <person name="Jin-no K."/>
            <person name="Takahashi M."/>
            <person name="Sekine M."/>
            <person name="Baba S."/>
            <person name="Ankai A."/>
            <person name="Kosugi H."/>
            <person name="Hosoyama A."/>
            <person name="Fukui S."/>
            <person name="Nagai Y."/>
            <person name="Nishijima K."/>
            <person name="Nakazawa H."/>
            <person name="Takamiya M."/>
            <person name="Masuda S."/>
            <person name="Funahashi T."/>
            <person name="Tanaka T."/>
            <person name="Kudoh Y."/>
            <person name="Yamazaki J."/>
            <person name="Kushida N."/>
            <person name="Oguchi A."/>
            <person name="Aoki K."/>
            <person name="Kubota K."/>
            <person name="Nakamura Y."/>
            <person name="Nomura N."/>
            <person name="Sako Y."/>
            <person name="Kikuchi H."/>
        </authorList>
    </citation>
    <scope>NUCLEOTIDE SEQUENCE [LARGE SCALE GENOMIC DNA]</scope>
    <source>
        <strain evidence="2">ATCC 700893 / DSM 11879 / JCM 9820 / NBRC 100138 / K1</strain>
    </source>
</reference>
<dbReference type="Gene3D" id="3.20.20.140">
    <property type="entry name" value="Metal-dependent hydrolases"/>
    <property type="match status" value="1"/>
</dbReference>
<dbReference type="PANTHER" id="PTHR42206:SF1">
    <property type="entry name" value="METAL-DEPENDENT HYDROLASE"/>
    <property type="match status" value="1"/>
</dbReference>
<dbReference type="eggNOG" id="arCOG00893">
    <property type="taxonomic scope" value="Archaea"/>
</dbReference>
<dbReference type="Proteomes" id="UP000002518">
    <property type="component" value="Chromosome"/>
</dbReference>
<dbReference type="STRING" id="272557.APE_1014.1"/>